<evidence type="ECO:0000313" key="1">
    <source>
        <dbReference type="EMBL" id="JAH51416.1"/>
    </source>
</evidence>
<dbReference type="EMBL" id="GBXM01057161">
    <property type="protein sequence ID" value="JAH51416.1"/>
    <property type="molecule type" value="Transcribed_RNA"/>
</dbReference>
<sequence>MRGSLCSHVLLPSVSVCTVLYKTPPVVLSLLFPSSSSPPPSCVLLNLV</sequence>
<protein>
    <submittedName>
        <fullName evidence="1">Uncharacterized protein</fullName>
    </submittedName>
</protein>
<organism evidence="1">
    <name type="scientific">Anguilla anguilla</name>
    <name type="common">European freshwater eel</name>
    <name type="synonym">Muraena anguilla</name>
    <dbReference type="NCBI Taxonomy" id="7936"/>
    <lineage>
        <taxon>Eukaryota</taxon>
        <taxon>Metazoa</taxon>
        <taxon>Chordata</taxon>
        <taxon>Craniata</taxon>
        <taxon>Vertebrata</taxon>
        <taxon>Euteleostomi</taxon>
        <taxon>Actinopterygii</taxon>
        <taxon>Neopterygii</taxon>
        <taxon>Teleostei</taxon>
        <taxon>Anguilliformes</taxon>
        <taxon>Anguillidae</taxon>
        <taxon>Anguilla</taxon>
    </lineage>
</organism>
<dbReference type="AlphaFoldDB" id="A0A0E9TCU5"/>
<name>A0A0E9TCU5_ANGAN</name>
<accession>A0A0E9TCU5</accession>
<reference evidence="1" key="1">
    <citation type="submission" date="2014-11" db="EMBL/GenBank/DDBJ databases">
        <authorList>
            <person name="Amaro Gonzalez C."/>
        </authorList>
    </citation>
    <scope>NUCLEOTIDE SEQUENCE</scope>
</reference>
<proteinExistence type="predicted"/>
<reference evidence="1" key="2">
    <citation type="journal article" date="2015" name="Fish Shellfish Immunol.">
        <title>Early steps in the European eel (Anguilla anguilla)-Vibrio vulnificus interaction in the gills: Role of the RtxA13 toxin.</title>
        <authorList>
            <person name="Callol A."/>
            <person name="Pajuelo D."/>
            <person name="Ebbesson L."/>
            <person name="Teles M."/>
            <person name="MacKenzie S."/>
            <person name="Amaro C."/>
        </authorList>
    </citation>
    <scope>NUCLEOTIDE SEQUENCE</scope>
</reference>